<organism evidence="15 16">
    <name type="scientific">Polypedilum vanderplanki</name>
    <name type="common">Sleeping chironomid midge</name>
    <dbReference type="NCBI Taxonomy" id="319348"/>
    <lineage>
        <taxon>Eukaryota</taxon>
        <taxon>Metazoa</taxon>
        <taxon>Ecdysozoa</taxon>
        <taxon>Arthropoda</taxon>
        <taxon>Hexapoda</taxon>
        <taxon>Insecta</taxon>
        <taxon>Pterygota</taxon>
        <taxon>Neoptera</taxon>
        <taxon>Endopterygota</taxon>
        <taxon>Diptera</taxon>
        <taxon>Nematocera</taxon>
        <taxon>Chironomoidea</taxon>
        <taxon>Chironomidae</taxon>
        <taxon>Chironominae</taxon>
        <taxon>Polypedilum</taxon>
        <taxon>Polypedilum</taxon>
    </lineage>
</organism>
<reference evidence="15" key="1">
    <citation type="submission" date="2021-03" db="EMBL/GenBank/DDBJ databases">
        <title>Chromosome level genome of the anhydrobiotic midge Polypedilum vanderplanki.</title>
        <authorList>
            <person name="Yoshida Y."/>
            <person name="Kikawada T."/>
            <person name="Gusev O."/>
        </authorList>
    </citation>
    <scope>NUCLEOTIDE SEQUENCE</scope>
    <source>
        <strain evidence="15">NIAS01</strain>
        <tissue evidence="15">Whole body or cell culture</tissue>
    </source>
</reference>
<evidence type="ECO:0000256" key="1">
    <source>
        <dbReference type="ARBA" id="ARBA00004162"/>
    </source>
</evidence>
<dbReference type="Proteomes" id="UP001107558">
    <property type="component" value="Chromosome 2"/>
</dbReference>
<dbReference type="Pfam" id="PF13855">
    <property type="entry name" value="LRR_8"/>
    <property type="match status" value="1"/>
</dbReference>
<gene>
    <name evidence="15" type="ORF">PVAND_008442</name>
</gene>
<comment type="subcellular location">
    <subcellularLocation>
        <location evidence="1">Cell membrane</location>
        <topology evidence="1">Single-pass membrane protein</topology>
    </subcellularLocation>
</comment>
<sequence>MKNFYENFECGVFESFGTNQTSANTTCHVHNITSERNFNEVFKNITNDDFEYFSGDNIFWCSDIRRKNFEKCQKMRNKFNIYQALIFENSNFEKFPSEEIKIFESIKNITAVNVGLTELNRNDLQSFKSLEILDLRKNKLTYLGSLLLFHLPAIKHLNLQINKIERIDDSAFDESGKNLTFVDLSHNRLKEIDEKILNAIGKNLNTEFHLLANHIERITKNSISKGEKLFNVLNLRTNRLKDFNYNCTSINFLSINWNSLENFEVKDCKLGSLELAHNKLKSLKVGSVFSLKIMFEDFLTSLTFGIQNLKELDIRFAPNLDWSYENIRHARKLEKLHVMGMRQVEQPRIGVFSEMTDLKELTLSKCGLQEIEYGMFSYQKKLELLDISGNDFESIDFNMFSSMKELKTLRINGNKLTKLDDVKNIKKIFPKLEKIDLFENDWNCSYLVKLIQFLDNHGIAVEPHSFIPTIFAPNVMGIGCIPEYKTEIIQPITVNVNEMNATLSKKLNETITKINELQFSKQSFAFDFEVLKNETFNMQKNFFELKSIYNNSIMMQKDKIDELQNELNNIMKITDEGPKKSNFLEIFLIIILAAMFFISIFYAFSKIKNGNYIKNDLITVRARAANTLDATIEVNEFQNQLIN</sequence>
<keyword evidence="16" id="KW-1185">Reference proteome</keyword>
<dbReference type="SMART" id="SM00369">
    <property type="entry name" value="LRR_TYP"/>
    <property type="match status" value="6"/>
</dbReference>
<dbReference type="PANTHER" id="PTHR46473">
    <property type="entry name" value="GH08155P"/>
    <property type="match status" value="1"/>
</dbReference>
<evidence type="ECO:0000256" key="14">
    <source>
        <dbReference type="SAM" id="Phobius"/>
    </source>
</evidence>
<evidence type="ECO:0000256" key="3">
    <source>
        <dbReference type="ARBA" id="ARBA00022475"/>
    </source>
</evidence>
<keyword evidence="11" id="KW-1015">Disulfide bond</keyword>
<dbReference type="AlphaFoldDB" id="A0A9J6CA94"/>
<keyword evidence="12" id="KW-0407">Ion channel</keyword>
<evidence type="ECO:0000256" key="13">
    <source>
        <dbReference type="SAM" id="Coils"/>
    </source>
</evidence>
<dbReference type="PROSITE" id="PS51450">
    <property type="entry name" value="LRR"/>
    <property type="match status" value="1"/>
</dbReference>
<dbReference type="GO" id="GO:0005886">
    <property type="term" value="C:plasma membrane"/>
    <property type="evidence" value="ECO:0007669"/>
    <property type="project" value="UniProtKB-SubCell"/>
</dbReference>
<dbReference type="GO" id="GO:0034220">
    <property type="term" value="P:monoatomic ion transmembrane transport"/>
    <property type="evidence" value="ECO:0007669"/>
    <property type="project" value="UniProtKB-KW"/>
</dbReference>
<feature type="coiled-coil region" evidence="13">
    <location>
        <begin position="546"/>
        <end position="573"/>
    </location>
</feature>
<dbReference type="InterPro" id="IPR003591">
    <property type="entry name" value="Leu-rich_rpt_typical-subtyp"/>
</dbReference>
<evidence type="ECO:0000256" key="5">
    <source>
        <dbReference type="ARBA" id="ARBA00022692"/>
    </source>
</evidence>
<keyword evidence="7" id="KW-0677">Repeat</keyword>
<keyword evidence="10 14" id="KW-0472">Membrane</keyword>
<dbReference type="SUPFAM" id="SSF52058">
    <property type="entry name" value="L domain-like"/>
    <property type="match status" value="1"/>
</dbReference>
<feature type="transmembrane region" description="Helical" evidence="14">
    <location>
        <begin position="583"/>
        <end position="604"/>
    </location>
</feature>
<evidence type="ECO:0000256" key="9">
    <source>
        <dbReference type="ARBA" id="ARBA00023065"/>
    </source>
</evidence>
<keyword evidence="8 14" id="KW-1133">Transmembrane helix</keyword>
<keyword evidence="4" id="KW-0433">Leucine-rich repeat</keyword>
<protein>
    <submittedName>
        <fullName evidence="15">Uncharacterized protein</fullName>
    </submittedName>
</protein>
<keyword evidence="13" id="KW-0175">Coiled coil</keyword>
<keyword evidence="9" id="KW-0406">Ion transport</keyword>
<evidence type="ECO:0000313" key="16">
    <source>
        <dbReference type="Proteomes" id="UP001107558"/>
    </source>
</evidence>
<name>A0A9J6CA94_POLVA</name>
<dbReference type="EMBL" id="JADBJN010000002">
    <property type="protein sequence ID" value="KAG5678808.1"/>
    <property type="molecule type" value="Genomic_DNA"/>
</dbReference>
<dbReference type="Gene3D" id="3.80.10.10">
    <property type="entry name" value="Ribonuclease Inhibitor"/>
    <property type="match status" value="2"/>
</dbReference>
<dbReference type="InterPro" id="IPR032675">
    <property type="entry name" value="LRR_dom_sf"/>
</dbReference>
<evidence type="ECO:0000256" key="6">
    <source>
        <dbReference type="ARBA" id="ARBA00022729"/>
    </source>
</evidence>
<dbReference type="OrthoDB" id="676979at2759"/>
<evidence type="ECO:0000256" key="8">
    <source>
        <dbReference type="ARBA" id="ARBA00022989"/>
    </source>
</evidence>
<accession>A0A9J6CA94</accession>
<evidence type="ECO:0000256" key="4">
    <source>
        <dbReference type="ARBA" id="ARBA00022614"/>
    </source>
</evidence>
<keyword evidence="3" id="KW-1003">Cell membrane</keyword>
<evidence type="ECO:0000313" key="15">
    <source>
        <dbReference type="EMBL" id="KAG5678808.1"/>
    </source>
</evidence>
<evidence type="ECO:0000256" key="10">
    <source>
        <dbReference type="ARBA" id="ARBA00023136"/>
    </source>
</evidence>
<keyword evidence="6" id="KW-0732">Signal</keyword>
<dbReference type="InterPro" id="IPR051432">
    <property type="entry name" value="KCNMA1_auxiliary"/>
</dbReference>
<comment type="caution">
    <text evidence="15">The sequence shown here is derived from an EMBL/GenBank/DDBJ whole genome shotgun (WGS) entry which is preliminary data.</text>
</comment>
<proteinExistence type="predicted"/>
<evidence type="ECO:0000256" key="7">
    <source>
        <dbReference type="ARBA" id="ARBA00022737"/>
    </source>
</evidence>
<keyword evidence="5 14" id="KW-0812">Transmembrane</keyword>
<evidence type="ECO:0000256" key="2">
    <source>
        <dbReference type="ARBA" id="ARBA00022448"/>
    </source>
</evidence>
<keyword evidence="2" id="KW-0813">Transport</keyword>
<dbReference type="PANTHER" id="PTHR46473:SF23">
    <property type="entry name" value="GH08155P"/>
    <property type="match status" value="1"/>
</dbReference>
<dbReference type="InterPro" id="IPR001611">
    <property type="entry name" value="Leu-rich_rpt"/>
</dbReference>
<evidence type="ECO:0000256" key="12">
    <source>
        <dbReference type="ARBA" id="ARBA00023303"/>
    </source>
</evidence>
<evidence type="ECO:0000256" key="11">
    <source>
        <dbReference type="ARBA" id="ARBA00023157"/>
    </source>
</evidence>